<comment type="subunit">
    <text evidence="5">The glycine cleavage system is composed of four proteins: P, T, L and H. In this organism, the P 'protein' is a heterodimer of two subunits.</text>
</comment>
<comment type="function">
    <text evidence="1 5">The glycine cleavage system catalyzes the degradation of glycine. The P protein binds the alpha-amino group of glycine through its pyridoxal phosphate cofactor; CO(2) is released and the remaining methylamine moiety is then transferred to the lipoamide cofactor of the H protein.</text>
</comment>
<dbReference type="HAMAP" id="MF_00713">
    <property type="entry name" value="GcvPB"/>
    <property type="match status" value="1"/>
</dbReference>
<evidence type="ECO:0000256" key="5">
    <source>
        <dbReference type="HAMAP-Rule" id="MF_00713"/>
    </source>
</evidence>
<protein>
    <recommendedName>
        <fullName evidence="5">Probable glycine dehydrogenase (decarboxylating) subunit 2</fullName>
        <ecNumber evidence="5">1.4.4.2</ecNumber>
    </recommendedName>
    <alternativeName>
        <fullName evidence="5">Glycine cleavage system P-protein subunit 2</fullName>
    </alternativeName>
    <alternativeName>
        <fullName evidence="5">Glycine decarboxylase subunit 2</fullName>
    </alternativeName>
    <alternativeName>
        <fullName evidence="5">Glycine dehydrogenase (aminomethyl-transferring) subunit 2</fullName>
    </alternativeName>
</protein>
<evidence type="ECO:0000259" key="7">
    <source>
        <dbReference type="Pfam" id="PF21478"/>
    </source>
</evidence>
<dbReference type="FunFam" id="3.90.1150.10:FF:000014">
    <property type="entry name" value="Probable glycine dehydrogenase (decarboxylating) subunit 2"/>
    <property type="match status" value="1"/>
</dbReference>
<dbReference type="InterPro" id="IPR049316">
    <property type="entry name" value="GDC-P_C"/>
</dbReference>
<organism evidence="8 9">
    <name type="scientific">candidate division WOR-1 bacterium RIFOXYC12_FULL_54_18</name>
    <dbReference type="NCBI Taxonomy" id="1802584"/>
    <lineage>
        <taxon>Bacteria</taxon>
        <taxon>Bacillati</taxon>
        <taxon>Saganbacteria</taxon>
    </lineage>
</organism>
<dbReference type="GO" id="GO:0005960">
    <property type="term" value="C:glycine cleavage complex"/>
    <property type="evidence" value="ECO:0007669"/>
    <property type="project" value="TreeGrafter"/>
</dbReference>
<dbReference type="GO" id="GO:0030170">
    <property type="term" value="F:pyridoxal phosphate binding"/>
    <property type="evidence" value="ECO:0007669"/>
    <property type="project" value="TreeGrafter"/>
</dbReference>
<evidence type="ECO:0000256" key="4">
    <source>
        <dbReference type="ARBA" id="ARBA00049026"/>
    </source>
</evidence>
<evidence type="ECO:0000313" key="8">
    <source>
        <dbReference type="EMBL" id="OGC27538.1"/>
    </source>
</evidence>
<evidence type="ECO:0000256" key="3">
    <source>
        <dbReference type="ARBA" id="ARBA00023002"/>
    </source>
</evidence>
<dbReference type="GO" id="GO:0019464">
    <property type="term" value="P:glycine decarboxylation via glycine cleavage system"/>
    <property type="evidence" value="ECO:0007669"/>
    <property type="project" value="UniProtKB-UniRule"/>
</dbReference>
<dbReference type="EC" id="1.4.4.2" evidence="5"/>
<gene>
    <name evidence="5" type="primary">gcvPB</name>
    <name evidence="8" type="ORF">A3K49_00745</name>
</gene>
<reference evidence="8 9" key="1">
    <citation type="journal article" date="2016" name="Nat. Commun.">
        <title>Thousands of microbial genomes shed light on interconnected biogeochemical processes in an aquifer system.</title>
        <authorList>
            <person name="Anantharaman K."/>
            <person name="Brown C.T."/>
            <person name="Hug L.A."/>
            <person name="Sharon I."/>
            <person name="Castelle C.J."/>
            <person name="Probst A.J."/>
            <person name="Thomas B.C."/>
            <person name="Singh A."/>
            <person name="Wilkins M.J."/>
            <person name="Karaoz U."/>
            <person name="Brodie E.L."/>
            <person name="Williams K.H."/>
            <person name="Hubbard S.S."/>
            <person name="Banfield J.F."/>
        </authorList>
    </citation>
    <scope>NUCLEOTIDE SEQUENCE [LARGE SCALE GENOMIC DNA]</scope>
</reference>
<dbReference type="InterPro" id="IPR015421">
    <property type="entry name" value="PyrdxlP-dep_Trfase_major"/>
</dbReference>
<comment type="catalytic activity">
    <reaction evidence="4 5">
        <text>N(6)-[(R)-lipoyl]-L-lysyl-[glycine-cleavage complex H protein] + glycine + H(+) = N(6)-[(R)-S(8)-aminomethyldihydrolipoyl]-L-lysyl-[glycine-cleavage complex H protein] + CO2</text>
        <dbReference type="Rhea" id="RHEA:24304"/>
        <dbReference type="Rhea" id="RHEA-COMP:10494"/>
        <dbReference type="Rhea" id="RHEA-COMP:10495"/>
        <dbReference type="ChEBI" id="CHEBI:15378"/>
        <dbReference type="ChEBI" id="CHEBI:16526"/>
        <dbReference type="ChEBI" id="CHEBI:57305"/>
        <dbReference type="ChEBI" id="CHEBI:83099"/>
        <dbReference type="ChEBI" id="CHEBI:83143"/>
        <dbReference type="EC" id="1.4.4.2"/>
    </reaction>
</comment>
<accession>A0A1F4T4C6</accession>
<dbReference type="Gene3D" id="6.20.440.10">
    <property type="match status" value="1"/>
</dbReference>
<dbReference type="InterPro" id="IPR000192">
    <property type="entry name" value="Aminotrans_V_dom"/>
</dbReference>
<dbReference type="NCBIfam" id="NF003346">
    <property type="entry name" value="PRK04366.1"/>
    <property type="match status" value="1"/>
</dbReference>
<sequence length="488" mass="53930">MNRDKLIFEKSVPGAVGFSLPDLDVPPEEIEKLVPPELIRSDLNLPELSELDVVRHFTRLSQKNVSVDTHFYPLGSCTMKYNPKVNEEAANLPGFTGIHPLQDEKEIQGILALLYDFERSLCSIFGYEAFTLQPAAGAHGELTALMMIKEYHRSRGKGARSKVIIPDSSHGTNPASVAIVGYEPVVIRSNGRGNIDVAALKSALGTDTAALMLTNPNTLGLFDEHILEVAELVHKAGGLLYYDGANANANLGICRPADLGFDVAHFNLHKTFSTPHGGGGPGAGPVGVNKKLVPFLPTPRIVKKGKKYKFSSNVSPKSIGRVHPFHGNINVIIKAYAYIRSLGGEGLKKASEQAVENANYMMNRLKEYYWLPYDRPCQHEFVLSAKWQKEKYGVKALDIAKRLIDYGFHPPTIYFPLIVEESLMIEPTESESRATIDEFCDAMISIAKECEVSPELVKNAPQTTPVKRLDEAKAARELNLRWLQEPLK</sequence>
<dbReference type="InterPro" id="IPR015424">
    <property type="entry name" value="PyrdxlP-dep_Trfase"/>
</dbReference>
<dbReference type="FunFam" id="3.40.640.10:FF:000224">
    <property type="entry name" value="Probable glycine dehydrogenase (decarboxylating) subunit 2"/>
    <property type="match status" value="1"/>
</dbReference>
<dbReference type="AlphaFoldDB" id="A0A1F4T4C6"/>
<dbReference type="Pfam" id="PF21478">
    <property type="entry name" value="GcvP2_C"/>
    <property type="match status" value="1"/>
</dbReference>
<dbReference type="GO" id="GO:0005829">
    <property type="term" value="C:cytosol"/>
    <property type="evidence" value="ECO:0007669"/>
    <property type="project" value="TreeGrafter"/>
</dbReference>
<evidence type="ECO:0000256" key="1">
    <source>
        <dbReference type="ARBA" id="ARBA00003788"/>
    </source>
</evidence>
<dbReference type="Gene3D" id="3.40.640.10">
    <property type="entry name" value="Type I PLP-dependent aspartate aminotransferase-like (Major domain)"/>
    <property type="match status" value="1"/>
</dbReference>
<feature type="modified residue" description="N6-(pyridoxal phosphate)lysine" evidence="5">
    <location>
        <position position="270"/>
    </location>
</feature>
<comment type="similarity">
    <text evidence="5">Belongs to the GcvP family. C-terminal subunit subfamily.</text>
</comment>
<proteinExistence type="inferred from homology"/>
<dbReference type="InterPro" id="IPR023012">
    <property type="entry name" value="GcvPB"/>
</dbReference>
<dbReference type="InterPro" id="IPR015422">
    <property type="entry name" value="PyrdxlP-dep_Trfase_small"/>
</dbReference>
<evidence type="ECO:0000256" key="2">
    <source>
        <dbReference type="ARBA" id="ARBA00022898"/>
    </source>
</evidence>
<dbReference type="Gene3D" id="3.90.1150.10">
    <property type="entry name" value="Aspartate Aminotransferase, domain 1"/>
    <property type="match status" value="1"/>
</dbReference>
<dbReference type="InterPro" id="IPR020581">
    <property type="entry name" value="GDC_P"/>
</dbReference>
<keyword evidence="3 5" id="KW-0560">Oxidoreductase</keyword>
<name>A0A1F4T4C6_UNCSA</name>
<evidence type="ECO:0000259" key="6">
    <source>
        <dbReference type="Pfam" id="PF00266"/>
    </source>
</evidence>
<dbReference type="GO" id="GO:0016594">
    <property type="term" value="F:glycine binding"/>
    <property type="evidence" value="ECO:0007669"/>
    <property type="project" value="TreeGrafter"/>
</dbReference>
<dbReference type="PANTHER" id="PTHR11773">
    <property type="entry name" value="GLYCINE DEHYDROGENASE, DECARBOXYLATING"/>
    <property type="match status" value="1"/>
</dbReference>
<dbReference type="GO" id="GO:0004375">
    <property type="term" value="F:glycine dehydrogenase (decarboxylating) activity"/>
    <property type="evidence" value="ECO:0007669"/>
    <property type="project" value="UniProtKB-EC"/>
</dbReference>
<evidence type="ECO:0000313" key="9">
    <source>
        <dbReference type="Proteomes" id="UP000178602"/>
    </source>
</evidence>
<comment type="caution">
    <text evidence="8">The sequence shown here is derived from an EMBL/GenBank/DDBJ whole genome shotgun (WGS) entry which is preliminary data.</text>
</comment>
<dbReference type="SUPFAM" id="SSF53383">
    <property type="entry name" value="PLP-dependent transferases"/>
    <property type="match status" value="1"/>
</dbReference>
<dbReference type="Proteomes" id="UP000178602">
    <property type="component" value="Unassembled WGS sequence"/>
</dbReference>
<dbReference type="PANTHER" id="PTHR11773:SF1">
    <property type="entry name" value="GLYCINE DEHYDROGENASE (DECARBOXYLATING), MITOCHONDRIAL"/>
    <property type="match status" value="1"/>
</dbReference>
<dbReference type="EMBL" id="MEUG01000001">
    <property type="protein sequence ID" value="OGC27538.1"/>
    <property type="molecule type" value="Genomic_DNA"/>
</dbReference>
<feature type="domain" description="Glycine dehydrogenase C-terminal" evidence="7">
    <location>
        <begin position="350"/>
        <end position="451"/>
    </location>
</feature>
<keyword evidence="2 5" id="KW-0663">Pyridoxal phosphate</keyword>
<dbReference type="Pfam" id="PF00266">
    <property type="entry name" value="Aminotran_5"/>
    <property type="match status" value="1"/>
</dbReference>
<comment type="cofactor">
    <cofactor evidence="5">
        <name>pyridoxal 5'-phosphate</name>
        <dbReference type="ChEBI" id="CHEBI:597326"/>
    </cofactor>
</comment>
<feature type="domain" description="Aminotransferase class V" evidence="6">
    <location>
        <begin position="157"/>
        <end position="277"/>
    </location>
</feature>